<name>A0A853D9G7_9MICO</name>
<sequence length="401" mass="40338">MHSVRRPALGSSSALAGVLVAFVANGFGYGAVGALTPALREQLHTDALSIGVLLMVLGLAAIVGINLGGRLSDAHGALRPMQAGTLAMALGLLLLPWAGSVWTACVAGVLLGVGNGALDVSMNALAVQVEQHRERPVMSRLHAFFSVGTLAVSLLVLLLGRAHLSGGHLVLAAMTVVGITLLVSLVFQERLSAQSQIVGHADAHGARSAIPRAAWLLGLMAICFAVAEGTAMDWSAYDVKSIASVSDSTAALGVVAVSATMVTIRLCGDAAVHLIGRRAVVRFGAAVAAAGYLIAVIASPLWLLLLGWAVVGLGMGLVAPQVYGSAGNLAGGRGLSVVVSMGYAAGLLGPGVIGSLVHAFGIADALIVPLVLAAALSALSVVMPDVRRDAEPEPAPVASGT</sequence>
<feature type="transmembrane region" description="Helical" evidence="5">
    <location>
        <begin position="12"/>
        <end position="35"/>
    </location>
</feature>
<proteinExistence type="predicted"/>
<dbReference type="PROSITE" id="PS50850">
    <property type="entry name" value="MFS"/>
    <property type="match status" value="1"/>
</dbReference>
<keyword evidence="3 5" id="KW-1133">Transmembrane helix</keyword>
<accession>A0A853D9G7</accession>
<evidence type="ECO:0000313" key="8">
    <source>
        <dbReference type="Proteomes" id="UP000571817"/>
    </source>
</evidence>
<keyword evidence="2 5" id="KW-0812">Transmembrane</keyword>
<protein>
    <submittedName>
        <fullName evidence="7">MFS family permease</fullName>
    </submittedName>
</protein>
<keyword evidence="4 5" id="KW-0472">Membrane</keyword>
<comment type="subcellular location">
    <subcellularLocation>
        <location evidence="1">Cell membrane</location>
        <topology evidence="1">Multi-pass membrane protein</topology>
    </subcellularLocation>
</comment>
<dbReference type="GO" id="GO:0005886">
    <property type="term" value="C:plasma membrane"/>
    <property type="evidence" value="ECO:0007669"/>
    <property type="project" value="UniProtKB-SubCell"/>
</dbReference>
<dbReference type="EMBL" id="JACCFW010000001">
    <property type="protein sequence ID" value="NYJ74116.1"/>
    <property type="molecule type" value="Genomic_DNA"/>
</dbReference>
<evidence type="ECO:0000259" key="6">
    <source>
        <dbReference type="PROSITE" id="PS50850"/>
    </source>
</evidence>
<dbReference type="CDD" id="cd17393">
    <property type="entry name" value="MFS_MosC_like"/>
    <property type="match status" value="1"/>
</dbReference>
<dbReference type="PANTHER" id="PTHR23514:SF13">
    <property type="entry name" value="INNER MEMBRANE PROTEIN YBJJ"/>
    <property type="match status" value="1"/>
</dbReference>
<dbReference type="AlphaFoldDB" id="A0A853D9G7"/>
<feature type="transmembrane region" description="Helical" evidence="5">
    <location>
        <begin position="214"/>
        <end position="237"/>
    </location>
</feature>
<evidence type="ECO:0000256" key="1">
    <source>
        <dbReference type="ARBA" id="ARBA00004651"/>
    </source>
</evidence>
<gene>
    <name evidence="7" type="ORF">HNR15_001079</name>
</gene>
<feature type="transmembrane region" description="Helical" evidence="5">
    <location>
        <begin position="304"/>
        <end position="323"/>
    </location>
</feature>
<dbReference type="InterPro" id="IPR011701">
    <property type="entry name" value="MFS"/>
</dbReference>
<dbReference type="InterPro" id="IPR036259">
    <property type="entry name" value="MFS_trans_sf"/>
</dbReference>
<dbReference type="Proteomes" id="UP000571817">
    <property type="component" value="Unassembled WGS sequence"/>
</dbReference>
<evidence type="ECO:0000256" key="4">
    <source>
        <dbReference type="ARBA" id="ARBA00023136"/>
    </source>
</evidence>
<keyword evidence="8" id="KW-1185">Reference proteome</keyword>
<dbReference type="InterPro" id="IPR020846">
    <property type="entry name" value="MFS_dom"/>
</dbReference>
<reference evidence="7 8" key="1">
    <citation type="submission" date="2020-07" db="EMBL/GenBank/DDBJ databases">
        <title>Sequencing the genomes of 1000 actinobacteria strains.</title>
        <authorList>
            <person name="Klenk H.-P."/>
        </authorList>
    </citation>
    <scope>NUCLEOTIDE SEQUENCE [LARGE SCALE GENOMIC DNA]</scope>
    <source>
        <strain evidence="7 8">DSM 29531</strain>
    </source>
</reference>
<feature type="transmembrane region" description="Helical" evidence="5">
    <location>
        <begin position="335"/>
        <end position="353"/>
    </location>
</feature>
<evidence type="ECO:0000256" key="2">
    <source>
        <dbReference type="ARBA" id="ARBA00022692"/>
    </source>
</evidence>
<evidence type="ECO:0000256" key="3">
    <source>
        <dbReference type="ARBA" id="ARBA00022989"/>
    </source>
</evidence>
<evidence type="ECO:0000313" key="7">
    <source>
        <dbReference type="EMBL" id="NYJ74116.1"/>
    </source>
</evidence>
<feature type="transmembrane region" description="Helical" evidence="5">
    <location>
        <begin position="141"/>
        <end position="160"/>
    </location>
</feature>
<dbReference type="GO" id="GO:0022857">
    <property type="term" value="F:transmembrane transporter activity"/>
    <property type="evidence" value="ECO:0007669"/>
    <property type="project" value="InterPro"/>
</dbReference>
<feature type="domain" description="Major facilitator superfamily (MFS) profile" evidence="6">
    <location>
        <begin position="14"/>
        <end position="387"/>
    </location>
</feature>
<feature type="transmembrane region" description="Helical" evidence="5">
    <location>
        <begin position="359"/>
        <end position="382"/>
    </location>
</feature>
<dbReference type="InterPro" id="IPR051788">
    <property type="entry name" value="MFS_Transporter"/>
</dbReference>
<dbReference type="RefSeq" id="WP_179479779.1">
    <property type="nucleotide sequence ID" value="NZ_JACCFW010000001.1"/>
</dbReference>
<feature type="transmembrane region" description="Helical" evidence="5">
    <location>
        <begin position="101"/>
        <end position="120"/>
    </location>
</feature>
<dbReference type="SUPFAM" id="SSF103473">
    <property type="entry name" value="MFS general substrate transporter"/>
    <property type="match status" value="1"/>
</dbReference>
<dbReference type="Pfam" id="PF07690">
    <property type="entry name" value="MFS_1"/>
    <property type="match status" value="1"/>
</dbReference>
<evidence type="ECO:0000256" key="5">
    <source>
        <dbReference type="SAM" id="Phobius"/>
    </source>
</evidence>
<dbReference type="Gene3D" id="1.20.1250.20">
    <property type="entry name" value="MFS general substrate transporter like domains"/>
    <property type="match status" value="1"/>
</dbReference>
<feature type="transmembrane region" description="Helical" evidence="5">
    <location>
        <begin position="166"/>
        <end position="187"/>
    </location>
</feature>
<feature type="transmembrane region" description="Helical" evidence="5">
    <location>
        <begin position="279"/>
        <end position="298"/>
    </location>
</feature>
<comment type="caution">
    <text evidence="7">The sequence shown here is derived from an EMBL/GenBank/DDBJ whole genome shotgun (WGS) entry which is preliminary data.</text>
</comment>
<dbReference type="PANTHER" id="PTHR23514">
    <property type="entry name" value="BYPASS OF STOP CODON PROTEIN 6"/>
    <property type="match status" value="1"/>
</dbReference>
<feature type="transmembrane region" description="Helical" evidence="5">
    <location>
        <begin position="47"/>
        <end position="65"/>
    </location>
</feature>
<feature type="transmembrane region" description="Helical" evidence="5">
    <location>
        <begin position="249"/>
        <end position="267"/>
    </location>
</feature>
<organism evidence="7 8">
    <name type="scientific">Allobranchiibius huperziae</name>
    <dbReference type="NCBI Taxonomy" id="1874116"/>
    <lineage>
        <taxon>Bacteria</taxon>
        <taxon>Bacillati</taxon>
        <taxon>Actinomycetota</taxon>
        <taxon>Actinomycetes</taxon>
        <taxon>Micrococcales</taxon>
        <taxon>Dermacoccaceae</taxon>
        <taxon>Allobranchiibius</taxon>
    </lineage>
</organism>